<dbReference type="Pfam" id="PF03435">
    <property type="entry name" value="Sacchrp_dh_NADP"/>
    <property type="match status" value="1"/>
</dbReference>
<dbReference type="InterPro" id="IPR036291">
    <property type="entry name" value="NAD(P)-bd_dom_sf"/>
</dbReference>
<dbReference type="InterPro" id="IPR005097">
    <property type="entry name" value="Sacchrp_dh_NADP-bd"/>
</dbReference>
<name>A0A382TDH3_9ZZZZ</name>
<dbReference type="AlphaFoldDB" id="A0A382TDH3"/>
<feature type="region of interest" description="Disordered" evidence="1">
    <location>
        <begin position="213"/>
        <end position="232"/>
    </location>
</feature>
<feature type="non-terminal residue" evidence="3">
    <location>
        <position position="298"/>
    </location>
</feature>
<accession>A0A382TDH3</accession>
<dbReference type="EMBL" id="UINC01135352">
    <property type="protein sequence ID" value="SVD19441.1"/>
    <property type="molecule type" value="Genomic_DNA"/>
</dbReference>
<dbReference type="PANTHER" id="PTHR12286:SF5">
    <property type="entry name" value="SACCHAROPINE DEHYDROGENASE-LIKE OXIDOREDUCTASE"/>
    <property type="match status" value="1"/>
</dbReference>
<proteinExistence type="predicted"/>
<evidence type="ECO:0000313" key="3">
    <source>
        <dbReference type="EMBL" id="SVD19441.1"/>
    </source>
</evidence>
<sequence length="298" mass="32255">MTERSYDVVIWGATGFTGRLAADYMYATYGLNGDVKWAVAGRNASKLSELRLAVAGADADQIPELVADSHDEASLRQLVASTRVVCTTVGPYAIYGSLLVQLCAEEGTHYCDLTGEVHWMRQMMEAHHSTAEASGARIVHNCGFDSIPSDLGTLYVQNEMQRLHGVYAPRVKYRVVRSNGGVSGGTVASMINMMEEAKVNPRLRDIMADPYSLNPPNMPRGDDGPDQTGASYDQDFGQWTGPFVMAGINTRVVRRSHALLGYPWGQHFRYDEAVLTGDGPGGYARAALLAGGTGLMLA</sequence>
<dbReference type="GO" id="GO:0009247">
    <property type="term" value="P:glycolipid biosynthetic process"/>
    <property type="evidence" value="ECO:0007669"/>
    <property type="project" value="TreeGrafter"/>
</dbReference>
<evidence type="ECO:0000256" key="1">
    <source>
        <dbReference type="SAM" id="MobiDB-lite"/>
    </source>
</evidence>
<protein>
    <recommendedName>
        <fullName evidence="2">Saccharopine dehydrogenase NADP binding domain-containing protein</fullName>
    </recommendedName>
</protein>
<feature type="domain" description="Saccharopine dehydrogenase NADP binding" evidence="2">
    <location>
        <begin position="8"/>
        <end position="139"/>
    </location>
</feature>
<dbReference type="PANTHER" id="PTHR12286">
    <property type="entry name" value="SACCHAROPINE DEHYDROGENASE-LIKE OXIDOREDUCTASE"/>
    <property type="match status" value="1"/>
</dbReference>
<dbReference type="GO" id="GO:0005886">
    <property type="term" value="C:plasma membrane"/>
    <property type="evidence" value="ECO:0007669"/>
    <property type="project" value="TreeGrafter"/>
</dbReference>
<organism evidence="3">
    <name type="scientific">marine metagenome</name>
    <dbReference type="NCBI Taxonomy" id="408172"/>
    <lineage>
        <taxon>unclassified sequences</taxon>
        <taxon>metagenomes</taxon>
        <taxon>ecological metagenomes</taxon>
    </lineage>
</organism>
<dbReference type="Gene3D" id="3.40.50.720">
    <property type="entry name" value="NAD(P)-binding Rossmann-like Domain"/>
    <property type="match status" value="1"/>
</dbReference>
<reference evidence="3" key="1">
    <citation type="submission" date="2018-05" db="EMBL/GenBank/DDBJ databases">
        <authorList>
            <person name="Lanie J.A."/>
            <person name="Ng W.-L."/>
            <person name="Kazmierczak K.M."/>
            <person name="Andrzejewski T.M."/>
            <person name="Davidsen T.M."/>
            <person name="Wayne K.J."/>
            <person name="Tettelin H."/>
            <person name="Glass J.I."/>
            <person name="Rusch D."/>
            <person name="Podicherti R."/>
            <person name="Tsui H.-C.T."/>
            <person name="Winkler M.E."/>
        </authorList>
    </citation>
    <scope>NUCLEOTIDE SEQUENCE</scope>
</reference>
<dbReference type="SUPFAM" id="SSF51735">
    <property type="entry name" value="NAD(P)-binding Rossmann-fold domains"/>
    <property type="match status" value="1"/>
</dbReference>
<evidence type="ECO:0000259" key="2">
    <source>
        <dbReference type="Pfam" id="PF03435"/>
    </source>
</evidence>
<gene>
    <name evidence="3" type="ORF">METZ01_LOCUS372295</name>
</gene>
<dbReference type="InterPro" id="IPR051276">
    <property type="entry name" value="Saccharopine_DH-like_oxidrdct"/>
</dbReference>